<comment type="caution">
    <text evidence="3">The sequence shown here is derived from an EMBL/GenBank/DDBJ whole genome shotgun (WGS) entry which is preliminary data.</text>
</comment>
<feature type="compositionally biased region" description="Polar residues" evidence="1">
    <location>
        <begin position="164"/>
        <end position="177"/>
    </location>
</feature>
<sequence>MKSSGSVWFVYGVAVVVTFLIGLVAFSVFVLSKVFGGSAPEDRPPVPEVTSAVPSPTVSPSVKVTEAKVYAVRPVVSNRRQVVLVVATPVGCTQYLRASTYAEGPGAVAVRVTQLADRVGCKWERRPVLATARTPIAGRAVIVNDAVWTADSDGRYVPALKSGGNPQQRTSASLQPH</sequence>
<dbReference type="OrthoDB" id="3831294at2"/>
<evidence type="ECO:0000256" key="2">
    <source>
        <dbReference type="SAM" id="Phobius"/>
    </source>
</evidence>
<keyword evidence="4" id="KW-1185">Reference proteome</keyword>
<protein>
    <submittedName>
        <fullName evidence="3">Uncharacterized protein</fullName>
    </submittedName>
</protein>
<dbReference type="RefSeq" id="WP_145808303.1">
    <property type="nucleotide sequence ID" value="NZ_VIVK01000001.1"/>
</dbReference>
<dbReference type="Proteomes" id="UP000318380">
    <property type="component" value="Unassembled WGS sequence"/>
</dbReference>
<dbReference type="AlphaFoldDB" id="A0A561BUT2"/>
<gene>
    <name evidence="3" type="ORF">FB561_3732</name>
</gene>
<evidence type="ECO:0000256" key="1">
    <source>
        <dbReference type="SAM" id="MobiDB-lite"/>
    </source>
</evidence>
<feature type="transmembrane region" description="Helical" evidence="2">
    <location>
        <begin position="6"/>
        <end position="31"/>
    </location>
</feature>
<feature type="region of interest" description="Disordered" evidence="1">
    <location>
        <begin position="157"/>
        <end position="177"/>
    </location>
</feature>
<name>A0A561BUT2_9ACTN</name>
<organism evidence="3 4">
    <name type="scientific">Kribbella amoyensis</name>
    <dbReference type="NCBI Taxonomy" id="996641"/>
    <lineage>
        <taxon>Bacteria</taxon>
        <taxon>Bacillati</taxon>
        <taxon>Actinomycetota</taxon>
        <taxon>Actinomycetes</taxon>
        <taxon>Propionibacteriales</taxon>
        <taxon>Kribbellaceae</taxon>
        <taxon>Kribbella</taxon>
    </lineage>
</organism>
<keyword evidence="2" id="KW-1133">Transmembrane helix</keyword>
<proteinExistence type="predicted"/>
<evidence type="ECO:0000313" key="4">
    <source>
        <dbReference type="Proteomes" id="UP000318380"/>
    </source>
</evidence>
<evidence type="ECO:0000313" key="3">
    <source>
        <dbReference type="EMBL" id="TWD82597.1"/>
    </source>
</evidence>
<accession>A0A561BUT2</accession>
<reference evidence="3 4" key="1">
    <citation type="submission" date="2019-06" db="EMBL/GenBank/DDBJ databases">
        <title>Sequencing the genomes of 1000 actinobacteria strains.</title>
        <authorList>
            <person name="Klenk H.-P."/>
        </authorList>
    </citation>
    <scope>NUCLEOTIDE SEQUENCE [LARGE SCALE GENOMIC DNA]</scope>
    <source>
        <strain evidence="3 4">DSM 24683</strain>
    </source>
</reference>
<keyword evidence="2" id="KW-0472">Membrane</keyword>
<keyword evidence="2" id="KW-0812">Transmembrane</keyword>
<dbReference type="EMBL" id="VIVK01000001">
    <property type="protein sequence ID" value="TWD82597.1"/>
    <property type="molecule type" value="Genomic_DNA"/>
</dbReference>